<feature type="region of interest" description="Disordered" evidence="1">
    <location>
        <begin position="22"/>
        <end position="95"/>
    </location>
</feature>
<dbReference type="Proteomes" id="UP000318693">
    <property type="component" value="Unassembled WGS sequence"/>
</dbReference>
<evidence type="ECO:0000313" key="5">
    <source>
        <dbReference type="Proteomes" id="UP000318693"/>
    </source>
</evidence>
<keyword evidence="5" id="KW-1185">Reference proteome</keyword>
<name>A0A552WT18_9MICO</name>
<feature type="chain" id="PRO_5039069410" description="AMIN-like domain-containing protein" evidence="2">
    <location>
        <begin position="22"/>
        <end position="228"/>
    </location>
</feature>
<keyword evidence="2" id="KW-0732">Signal</keyword>
<dbReference type="PROSITE" id="PS51257">
    <property type="entry name" value="PROKAR_LIPOPROTEIN"/>
    <property type="match status" value="1"/>
</dbReference>
<organism evidence="4 5">
    <name type="scientific">Georgenia yuyongxinii</name>
    <dbReference type="NCBI Taxonomy" id="2589797"/>
    <lineage>
        <taxon>Bacteria</taxon>
        <taxon>Bacillati</taxon>
        <taxon>Actinomycetota</taxon>
        <taxon>Actinomycetes</taxon>
        <taxon>Micrococcales</taxon>
        <taxon>Bogoriellaceae</taxon>
        <taxon>Georgenia</taxon>
    </lineage>
</organism>
<protein>
    <recommendedName>
        <fullName evidence="3">AMIN-like domain-containing protein</fullName>
    </recommendedName>
</protein>
<proteinExistence type="predicted"/>
<dbReference type="RefSeq" id="WP_143418259.1">
    <property type="nucleotide sequence ID" value="NZ_VJXR01000022.1"/>
</dbReference>
<dbReference type="AlphaFoldDB" id="A0A552WT18"/>
<feature type="signal peptide" evidence="2">
    <location>
        <begin position="1"/>
        <end position="21"/>
    </location>
</feature>
<feature type="compositionally biased region" description="Low complexity" evidence="1">
    <location>
        <begin position="51"/>
        <end position="60"/>
    </location>
</feature>
<dbReference type="EMBL" id="VJXR01000022">
    <property type="protein sequence ID" value="TRW45483.1"/>
    <property type="molecule type" value="Genomic_DNA"/>
</dbReference>
<comment type="caution">
    <text evidence="4">The sequence shown here is derived from an EMBL/GenBank/DDBJ whole genome shotgun (WGS) entry which is preliminary data.</text>
</comment>
<feature type="compositionally biased region" description="Low complexity" evidence="1">
    <location>
        <begin position="29"/>
        <end position="44"/>
    </location>
</feature>
<evidence type="ECO:0000313" key="4">
    <source>
        <dbReference type="EMBL" id="TRW45483.1"/>
    </source>
</evidence>
<sequence length="228" mass="23282">MRTSTRVAATITVGLALTLTACNTDSGDEPTPAGGATTTSASETPSDEATDGATAGATDGAAGGDGTAGQADETDEPDVAFGTEPQSSADWPGSGGDLLPVGVRIGAHEGYERVVFDLEGSDAPGWRVEYVDAAISEGKGDEIDVDGDATLQVILTGFRIPEGQAETDKLAMGSYDAESAEEVEEVYVSGIFEGQNQAFIGVDEQVPFRVFALTDPARVVVDVQTNGG</sequence>
<evidence type="ECO:0000259" key="3">
    <source>
        <dbReference type="Pfam" id="PF24837"/>
    </source>
</evidence>
<feature type="domain" description="AMIN-like" evidence="3">
    <location>
        <begin position="101"/>
        <end position="224"/>
    </location>
</feature>
<dbReference type="Pfam" id="PF24837">
    <property type="entry name" value="AMIN-like"/>
    <property type="match status" value="1"/>
</dbReference>
<evidence type="ECO:0000256" key="1">
    <source>
        <dbReference type="SAM" id="MobiDB-lite"/>
    </source>
</evidence>
<gene>
    <name evidence="4" type="ORF">FJ693_09285</name>
</gene>
<dbReference type="InterPro" id="IPR056303">
    <property type="entry name" value="AMIN-like"/>
</dbReference>
<reference evidence="4 5" key="1">
    <citation type="submission" date="2019-07" db="EMBL/GenBank/DDBJ databases">
        <title>Georgenia wutianyii sp. nov. and Georgenia *** sp. nov. isolated from plateau pika (Ochotona curzoniae) in the Qinghai-Tibet plateau of China.</title>
        <authorList>
            <person name="Tian Z."/>
        </authorList>
    </citation>
    <scope>NUCLEOTIDE SEQUENCE [LARGE SCALE GENOMIC DNA]</scope>
    <source>
        <strain evidence="4 5">Z446</strain>
    </source>
</reference>
<accession>A0A552WT18</accession>
<evidence type="ECO:0000256" key="2">
    <source>
        <dbReference type="SAM" id="SignalP"/>
    </source>
</evidence>